<evidence type="ECO:0000313" key="3">
    <source>
        <dbReference type="Proteomes" id="UP001597011"/>
    </source>
</evidence>
<reference evidence="3" key="1">
    <citation type="journal article" date="2019" name="Int. J. Syst. Evol. Microbiol.">
        <title>The Global Catalogue of Microorganisms (GCM) 10K type strain sequencing project: providing services to taxonomists for standard genome sequencing and annotation.</title>
        <authorList>
            <consortium name="The Broad Institute Genomics Platform"/>
            <consortium name="The Broad Institute Genome Sequencing Center for Infectious Disease"/>
            <person name="Wu L."/>
            <person name="Ma J."/>
        </authorList>
    </citation>
    <scope>NUCLEOTIDE SEQUENCE [LARGE SCALE GENOMIC DNA]</scope>
    <source>
        <strain evidence="3">CCUG 60529</strain>
    </source>
</reference>
<dbReference type="EMBL" id="JBHTIB010000012">
    <property type="protein sequence ID" value="MFD0836312.1"/>
    <property type="molecule type" value="Genomic_DNA"/>
</dbReference>
<name>A0ABW3BUG2_9FLAO</name>
<accession>A0ABW3BUG2</accession>
<dbReference type="Proteomes" id="UP001597011">
    <property type="component" value="Unassembled WGS sequence"/>
</dbReference>
<keyword evidence="1" id="KW-0472">Membrane</keyword>
<evidence type="ECO:0008006" key="4">
    <source>
        <dbReference type="Google" id="ProtNLM"/>
    </source>
</evidence>
<evidence type="ECO:0000313" key="2">
    <source>
        <dbReference type="EMBL" id="MFD0836312.1"/>
    </source>
</evidence>
<organism evidence="2 3">
    <name type="scientific">Mariniflexile aquimaris</name>
    <dbReference type="NCBI Taxonomy" id="881009"/>
    <lineage>
        <taxon>Bacteria</taxon>
        <taxon>Pseudomonadati</taxon>
        <taxon>Bacteroidota</taxon>
        <taxon>Flavobacteriia</taxon>
        <taxon>Flavobacteriales</taxon>
        <taxon>Flavobacteriaceae</taxon>
        <taxon>Mariniflexile</taxon>
    </lineage>
</organism>
<keyword evidence="1" id="KW-0812">Transmembrane</keyword>
<gene>
    <name evidence="2" type="ORF">ACFQ0I_11080</name>
</gene>
<keyword evidence="1" id="KW-1133">Transmembrane helix</keyword>
<comment type="caution">
    <text evidence="2">The sequence shown here is derived from an EMBL/GenBank/DDBJ whole genome shotgun (WGS) entry which is preliminary data.</text>
</comment>
<feature type="transmembrane region" description="Helical" evidence="1">
    <location>
        <begin position="6"/>
        <end position="26"/>
    </location>
</feature>
<protein>
    <recommendedName>
        <fullName evidence="4">GDSL-like lipase/acylhydrolase family protein</fullName>
    </recommendedName>
</protein>
<sequence length="321" mass="37826">MKKLFFKMFLYTVLIVMILEVLVRVLHLTKDYPARFVDERGVERWVPNQEGYAVTGNRRQNFSKFHINSSGYNSYRDFKPSKERTEIAIVGDSYIEGFHQDYDNSIGKKIESKLHDVDVYEIGYAGYDLADQLHLIHQYPKFFALIDYVIIGLDFNTDLSRGTYEVVQDRMRLESAKFKAMRQIKLLVYFQNIGAFDAPRELVRNLLSGSEPVVVKKTAEEIQLQEVQLQQQRFENFKRLVAVYGFDKERFVFLIDTSKTPQLLLDYLHEQGYRYIDYSERLNQSVLPTTLIYDQHWNNHGRSIVASLIADYYKKNRLCCL</sequence>
<evidence type="ECO:0000256" key="1">
    <source>
        <dbReference type="SAM" id="Phobius"/>
    </source>
</evidence>
<dbReference type="SUPFAM" id="SSF52266">
    <property type="entry name" value="SGNH hydrolase"/>
    <property type="match status" value="1"/>
</dbReference>
<keyword evidence="3" id="KW-1185">Reference proteome</keyword>
<proteinExistence type="predicted"/>
<dbReference type="RefSeq" id="WP_379942265.1">
    <property type="nucleotide sequence ID" value="NZ_JBHTIB010000012.1"/>
</dbReference>